<dbReference type="EMBL" id="ACDZ02000008">
    <property type="protein sequence ID" value="EER68590.1"/>
    <property type="molecule type" value="Genomic_DNA"/>
</dbReference>
<keyword evidence="2" id="KW-0472">Membrane</keyword>
<dbReference type="PROSITE" id="PS51257">
    <property type="entry name" value="PROKAR_LIPOPROTEIN"/>
    <property type="match status" value="1"/>
</dbReference>
<dbReference type="RefSeq" id="WP_003144135.1">
    <property type="nucleotide sequence ID" value="NZ_ACDZ02000008.1"/>
</dbReference>
<dbReference type="InterPro" id="IPR052169">
    <property type="entry name" value="CW_Biosynth-Accessory"/>
</dbReference>
<feature type="domain" description="Capsule synthesis protein CapA" evidence="3">
    <location>
        <begin position="47"/>
        <end position="295"/>
    </location>
</feature>
<evidence type="ECO:0000313" key="5">
    <source>
        <dbReference type="Proteomes" id="UP000006004"/>
    </source>
</evidence>
<organism evidence="4 5">
    <name type="scientific">Gemella haemolysans ATCC 10379</name>
    <dbReference type="NCBI Taxonomy" id="546270"/>
    <lineage>
        <taxon>Bacteria</taxon>
        <taxon>Bacillati</taxon>
        <taxon>Bacillota</taxon>
        <taxon>Bacilli</taxon>
        <taxon>Bacillales</taxon>
        <taxon>Gemellaceae</taxon>
        <taxon>Gemella</taxon>
    </lineage>
</organism>
<name>C5NW68_9BACL</name>
<evidence type="ECO:0000256" key="2">
    <source>
        <dbReference type="SAM" id="Phobius"/>
    </source>
</evidence>
<dbReference type="InterPro" id="IPR029052">
    <property type="entry name" value="Metallo-depent_PP-like"/>
</dbReference>
<dbReference type="InterPro" id="IPR019079">
    <property type="entry name" value="Capsule_synth_CapA"/>
</dbReference>
<dbReference type="CDD" id="cd07381">
    <property type="entry name" value="MPP_CapA"/>
    <property type="match status" value="1"/>
</dbReference>
<keyword evidence="2" id="KW-1133">Transmembrane helix</keyword>
<protein>
    <submittedName>
        <fullName evidence="4">Bacterial capsule synthesis protein</fullName>
    </submittedName>
</protein>
<dbReference type="Pfam" id="PF09587">
    <property type="entry name" value="PGA_cap"/>
    <property type="match status" value="1"/>
</dbReference>
<dbReference type="GeneID" id="93288052"/>
<keyword evidence="2" id="KW-0812">Transmembrane</keyword>
<dbReference type="Proteomes" id="UP000006004">
    <property type="component" value="Unassembled WGS sequence"/>
</dbReference>
<comment type="similarity">
    <text evidence="1">Belongs to the CapA family.</text>
</comment>
<gene>
    <name evidence="4" type="ORF">GEMHA0001_0879</name>
</gene>
<dbReference type="Gene3D" id="3.60.21.10">
    <property type="match status" value="1"/>
</dbReference>
<evidence type="ECO:0000313" key="4">
    <source>
        <dbReference type="EMBL" id="EER68590.1"/>
    </source>
</evidence>
<dbReference type="PANTHER" id="PTHR33393">
    <property type="entry name" value="POLYGLUTAMINE SYNTHESIS ACCESSORY PROTEIN RV0574C-RELATED"/>
    <property type="match status" value="1"/>
</dbReference>
<dbReference type="eggNOG" id="COG2843">
    <property type="taxonomic scope" value="Bacteria"/>
</dbReference>
<accession>C5NW68</accession>
<comment type="caution">
    <text evidence="4">The sequence shown here is derived from an EMBL/GenBank/DDBJ whole genome shotgun (WGS) entry which is preliminary data.</text>
</comment>
<dbReference type="SUPFAM" id="SSF56300">
    <property type="entry name" value="Metallo-dependent phosphatases"/>
    <property type="match status" value="1"/>
</dbReference>
<reference evidence="4" key="1">
    <citation type="submission" date="2009-01" db="EMBL/GenBank/DDBJ databases">
        <authorList>
            <person name="Fulton L."/>
            <person name="Clifton S."/>
            <person name="Chinwalla A.T."/>
            <person name="Mitreva M."/>
            <person name="Sodergren E."/>
            <person name="Weinstock G."/>
            <person name="Clifton S."/>
            <person name="Dooling D.J."/>
            <person name="Fulton B."/>
            <person name="Minx P."/>
            <person name="Pepin K.H."/>
            <person name="Johnson M."/>
            <person name="Bhonagiri V."/>
            <person name="Nash W.E."/>
            <person name="Mardis E.R."/>
            <person name="Wilson R.K."/>
        </authorList>
    </citation>
    <scope>NUCLEOTIDE SEQUENCE [LARGE SCALE GENOMIC DNA]</scope>
    <source>
        <strain evidence="4">ATCC 10379</strain>
    </source>
</reference>
<evidence type="ECO:0000259" key="3">
    <source>
        <dbReference type="SMART" id="SM00854"/>
    </source>
</evidence>
<feature type="transmembrane region" description="Helical" evidence="2">
    <location>
        <begin position="6"/>
        <end position="27"/>
    </location>
</feature>
<proteinExistence type="inferred from homology"/>
<dbReference type="PANTHER" id="PTHR33393:SF12">
    <property type="entry name" value="CAPSULE BIOSYNTHESIS PROTEIN CAPA"/>
    <property type="match status" value="1"/>
</dbReference>
<reference evidence="4" key="2">
    <citation type="submission" date="2009-06" db="EMBL/GenBank/DDBJ databases">
        <authorList>
            <person name="Sebastian Y."/>
            <person name="Madupu R."/>
            <person name="Durkin A.S."/>
            <person name="Torralba M."/>
            <person name="Methe B."/>
            <person name="Sutton G.G."/>
            <person name="Strausberg R.L."/>
            <person name="Nelson K.E."/>
        </authorList>
    </citation>
    <scope>NUCLEOTIDE SEQUENCE [LARGE SCALE GENOMIC DNA]</scope>
    <source>
        <strain evidence="4">ATCC 10379</strain>
    </source>
</reference>
<dbReference type="SMART" id="SM00854">
    <property type="entry name" value="PGA_cap"/>
    <property type="match status" value="1"/>
</dbReference>
<evidence type="ECO:0000256" key="1">
    <source>
        <dbReference type="ARBA" id="ARBA00005662"/>
    </source>
</evidence>
<sequence>MRKILVYMLGLLSISGIIFSCIYFLTASDKEGGILKKDSDSSVKTARVVANGDILIHDALYYTAKKEDGSYDFNPFFEYVKSWIEGADLAIGDFEGTISDRSPLGGYPLFNAPVQIADTMKDVGYDVVDLAHNHILDTGLYGLKYTDKVFKERGLETVGVHTDKNRSEDKILIKEVNGIKIAILAYAYGYNGMDANLTMQERNNHLSDLDEEKMKEEIERAEKEADVTVVMPQMGVEYKMEPTEEQKVLYHKMIEWGADVVFGGHPHVIEPAETVEKDGDKKFIIYSMGNFVSNQRMERMENKWPERGLLMDVTFEKTNDKTTVKTVKAHPTLVYSKLNGRDINGIPLYDYKIMVLEDFIEGGKYRNKLDGDMKDKVDTSYKEIMELVDLKW</sequence>
<keyword evidence="5" id="KW-1185">Reference proteome</keyword>
<dbReference type="AlphaFoldDB" id="C5NW68"/>